<dbReference type="RefSeq" id="WP_307233348.1">
    <property type="nucleotide sequence ID" value="NZ_JAUSTT010000047.1"/>
</dbReference>
<dbReference type="EMBL" id="JAUSTT010000047">
    <property type="protein sequence ID" value="MDQ0178484.1"/>
    <property type="molecule type" value="Genomic_DNA"/>
</dbReference>
<organism evidence="5 6">
    <name type="scientific">Bacillus chungangensis</name>
    <dbReference type="NCBI Taxonomy" id="587633"/>
    <lineage>
        <taxon>Bacteria</taxon>
        <taxon>Bacillati</taxon>
        <taxon>Bacillota</taxon>
        <taxon>Bacilli</taxon>
        <taxon>Bacillales</taxon>
        <taxon>Bacillaceae</taxon>
        <taxon>Bacillus</taxon>
    </lineage>
</organism>
<comment type="caution">
    <text evidence="5">The sequence shown here is derived from an EMBL/GenBank/DDBJ whole genome shotgun (WGS) entry which is preliminary data.</text>
</comment>
<dbReference type="PROSITE" id="PS51930">
    <property type="entry name" value="BMC_2"/>
    <property type="match status" value="1"/>
</dbReference>
<dbReference type="Gene3D" id="3.30.70.1710">
    <property type="match status" value="1"/>
</dbReference>
<dbReference type="PANTHER" id="PTHR33941">
    <property type="entry name" value="PROPANEDIOL UTILIZATION PROTEIN PDUA"/>
    <property type="match status" value="1"/>
</dbReference>
<comment type="subcellular location">
    <subcellularLocation>
        <location evidence="1">Bacterial microcompartment</location>
    </subcellularLocation>
</comment>
<evidence type="ECO:0000313" key="6">
    <source>
        <dbReference type="Proteomes" id="UP001223586"/>
    </source>
</evidence>
<dbReference type="InterPro" id="IPR000249">
    <property type="entry name" value="BMC_dom"/>
</dbReference>
<dbReference type="SMART" id="SM00877">
    <property type="entry name" value="BMC"/>
    <property type="match status" value="1"/>
</dbReference>
<feature type="domain" description="BMC" evidence="4">
    <location>
        <begin position="4"/>
        <end position="88"/>
    </location>
</feature>
<dbReference type="InterPro" id="IPR044872">
    <property type="entry name" value="CcmK/CsoS1_BMC"/>
</dbReference>
<dbReference type="Pfam" id="PF00936">
    <property type="entry name" value="BMC"/>
    <property type="match status" value="1"/>
</dbReference>
<evidence type="ECO:0000256" key="3">
    <source>
        <dbReference type="PROSITE-ProRule" id="PRU01278"/>
    </source>
</evidence>
<dbReference type="InterPro" id="IPR050575">
    <property type="entry name" value="BMC_shell"/>
</dbReference>
<keyword evidence="2" id="KW-1283">Bacterial microcompartment</keyword>
<evidence type="ECO:0000256" key="1">
    <source>
        <dbReference type="ARBA" id="ARBA00024322"/>
    </source>
</evidence>
<dbReference type="SUPFAM" id="SSF143414">
    <property type="entry name" value="CcmK-like"/>
    <property type="match status" value="1"/>
</dbReference>
<dbReference type="InterPro" id="IPR037233">
    <property type="entry name" value="CcmK-like_sf"/>
</dbReference>
<evidence type="ECO:0000259" key="4">
    <source>
        <dbReference type="PROSITE" id="PS51930"/>
    </source>
</evidence>
<keyword evidence="6" id="KW-1185">Reference proteome</keyword>
<name>A0ABT9WZ25_9BACI</name>
<sequence>MKQSLGLLEVIGMVTATACIDVMVKHAFVDIYEIKRIGSGMITVMIKGDLASVQAALEVGAEAAQQHGELAAVRVIPRPYEGLERLIAPDEKGDKNEEV</sequence>
<proteinExistence type="inferred from homology"/>
<reference evidence="5 6" key="1">
    <citation type="submission" date="2023-07" db="EMBL/GenBank/DDBJ databases">
        <title>Genomic Encyclopedia of Type Strains, Phase IV (KMG-IV): sequencing the most valuable type-strain genomes for metagenomic binning, comparative biology and taxonomic classification.</title>
        <authorList>
            <person name="Goeker M."/>
        </authorList>
    </citation>
    <scope>NUCLEOTIDE SEQUENCE [LARGE SCALE GENOMIC DNA]</scope>
    <source>
        <strain evidence="5 6">DSM 23837</strain>
    </source>
</reference>
<protein>
    <submittedName>
        <fullName evidence="5">Microcompartment protein CcmL/EutN</fullName>
    </submittedName>
</protein>
<accession>A0ABT9WZ25</accession>
<comment type="similarity">
    <text evidence="3">Belongs to the bacterial microcompartments protein family.</text>
</comment>
<dbReference type="Proteomes" id="UP001223586">
    <property type="component" value="Unassembled WGS sequence"/>
</dbReference>
<gene>
    <name evidence="5" type="ORF">J2S08_004391</name>
</gene>
<evidence type="ECO:0000313" key="5">
    <source>
        <dbReference type="EMBL" id="MDQ0178484.1"/>
    </source>
</evidence>
<dbReference type="PANTHER" id="PTHR33941:SF11">
    <property type="entry name" value="BACTERIAL MICROCOMPARTMENT SHELL PROTEIN PDUJ"/>
    <property type="match status" value="1"/>
</dbReference>
<evidence type="ECO:0000256" key="2">
    <source>
        <dbReference type="ARBA" id="ARBA00024446"/>
    </source>
</evidence>